<dbReference type="OrthoDB" id="9795582at2"/>
<dbReference type="EMBL" id="AP019309">
    <property type="protein sequence ID" value="BBH25885.1"/>
    <property type="molecule type" value="Genomic_DNA"/>
</dbReference>
<dbReference type="PROSITE" id="PS51108">
    <property type="entry name" value="PTS_EIID"/>
    <property type="match status" value="1"/>
</dbReference>
<proteinExistence type="predicted"/>
<evidence type="ECO:0000256" key="1">
    <source>
        <dbReference type="SAM" id="Phobius"/>
    </source>
</evidence>
<dbReference type="InterPro" id="IPR050303">
    <property type="entry name" value="GatZ_KbaZ_carbometab"/>
</dbReference>
<feature type="transmembrane region" description="Helical" evidence="1">
    <location>
        <begin position="141"/>
        <end position="160"/>
    </location>
</feature>
<dbReference type="InterPro" id="IPR004704">
    <property type="entry name" value="PTS_IID_man"/>
</dbReference>
<keyword evidence="1" id="KW-1133">Transmembrane helix</keyword>
<feature type="transmembrane region" description="Helical" evidence="1">
    <location>
        <begin position="227"/>
        <end position="246"/>
    </location>
</feature>
<evidence type="ECO:0000313" key="3">
    <source>
        <dbReference type="Proteomes" id="UP000268059"/>
    </source>
</evidence>
<dbReference type="KEGG" id="ebm:SG0102_08190"/>
<organism evidence="2 3">
    <name type="scientific">Intestinibaculum porci</name>
    <dbReference type="NCBI Taxonomy" id="2487118"/>
    <lineage>
        <taxon>Bacteria</taxon>
        <taxon>Bacillati</taxon>
        <taxon>Bacillota</taxon>
        <taxon>Erysipelotrichia</taxon>
        <taxon>Erysipelotrichales</taxon>
        <taxon>Erysipelotrichaceae</taxon>
        <taxon>Intestinibaculum</taxon>
    </lineage>
</organism>
<dbReference type="PANTHER" id="PTHR32502">
    <property type="entry name" value="N-ACETYLGALACTOSAMINE PERMEASE II COMPONENT-RELATED"/>
    <property type="match status" value="1"/>
</dbReference>
<keyword evidence="1" id="KW-0472">Membrane</keyword>
<dbReference type="GO" id="GO:0005886">
    <property type="term" value="C:plasma membrane"/>
    <property type="evidence" value="ECO:0007669"/>
    <property type="project" value="TreeGrafter"/>
</dbReference>
<dbReference type="AlphaFoldDB" id="A0A3G9JBY8"/>
<gene>
    <name evidence="2" type="ORF">SG0102_08190</name>
</gene>
<feature type="transmembrane region" description="Helical" evidence="1">
    <location>
        <begin position="181"/>
        <end position="202"/>
    </location>
</feature>
<evidence type="ECO:0000313" key="2">
    <source>
        <dbReference type="EMBL" id="BBH25885.1"/>
    </source>
</evidence>
<accession>A0A3G9JBY8</accession>
<dbReference type="Proteomes" id="UP000268059">
    <property type="component" value="Chromosome"/>
</dbReference>
<dbReference type="GO" id="GO:0009401">
    <property type="term" value="P:phosphoenolpyruvate-dependent sugar phosphotransferase system"/>
    <property type="evidence" value="ECO:0007669"/>
    <property type="project" value="InterPro"/>
</dbReference>
<feature type="transmembrane region" description="Helical" evidence="1">
    <location>
        <begin position="116"/>
        <end position="135"/>
    </location>
</feature>
<keyword evidence="3" id="KW-1185">Reference proteome</keyword>
<dbReference type="RefSeq" id="WP_125118792.1">
    <property type="nucleotide sequence ID" value="NZ_AP019309.1"/>
</dbReference>
<dbReference type="PANTHER" id="PTHR32502:SF27">
    <property type="entry name" value="PTS SYSTEM, MANNOSE-SPECIFIC IID COMPONENT"/>
    <property type="match status" value="1"/>
</dbReference>
<dbReference type="InParanoid" id="A0A3G9JBY8"/>
<protein>
    <submittedName>
        <fullName evidence="2">PTS fructose transporter subunit IID</fullName>
    </submittedName>
</protein>
<name>A0A3G9JBY8_9FIRM</name>
<dbReference type="Pfam" id="PF03613">
    <property type="entry name" value="EIID-AGA"/>
    <property type="match status" value="1"/>
</dbReference>
<reference evidence="2 3" key="1">
    <citation type="submission" date="2018-11" db="EMBL/GenBank/DDBJ databases">
        <title>Novel Erysipelotrichaceae bacterium isolated from small intestine of a swine.</title>
        <authorList>
            <person name="Kim J.S."/>
            <person name="Choe H."/>
            <person name="Lee Y.R."/>
            <person name="Kim K.M."/>
            <person name="Park D.S."/>
        </authorList>
    </citation>
    <scope>NUCLEOTIDE SEQUENCE [LARGE SCALE GENOMIC DNA]</scope>
    <source>
        <strain evidence="2 3">SG0102</strain>
    </source>
</reference>
<feature type="transmembrane region" description="Helical" evidence="1">
    <location>
        <begin position="253"/>
        <end position="272"/>
    </location>
</feature>
<keyword evidence="1" id="KW-0812">Transmembrane</keyword>
<sequence length="278" mass="30114">MAEKKLSKKTLMKSFHHWYYGNLTCFSQEHMQTFGYLAAMLPIVEELYDNKEDQARSMNTYTTFFNSEPQIASVVVGITAGLEEARANGQEDVNDEMINGLRAGLMGPLAGIGDSLIVGTLIPVLLGISLGLSTGGNPLGAIFYIIVWNLLAYFGMRFAYMKGYELGGKAVEVLVGPTGQAIRKAIGVVGGMVVGAVAATWVSVKTSLVLKNAAGKPFLELQKQLDAVYPGLLTALFVVLCWWLMAKKKMSPITVMLLLVVIAFVGVLVGFFNPGLKY</sequence>